<evidence type="ECO:0000313" key="3">
    <source>
        <dbReference type="Proteomes" id="UP000077051"/>
    </source>
</evidence>
<name>A0A162NQJ3_MUCCL</name>
<proteinExistence type="predicted"/>
<organism evidence="2 3">
    <name type="scientific">Mucor lusitanicus CBS 277.49</name>
    <dbReference type="NCBI Taxonomy" id="747725"/>
    <lineage>
        <taxon>Eukaryota</taxon>
        <taxon>Fungi</taxon>
        <taxon>Fungi incertae sedis</taxon>
        <taxon>Mucoromycota</taxon>
        <taxon>Mucoromycotina</taxon>
        <taxon>Mucoromycetes</taxon>
        <taxon>Mucorales</taxon>
        <taxon>Mucorineae</taxon>
        <taxon>Mucoraceae</taxon>
        <taxon>Mucor</taxon>
    </lineage>
</organism>
<keyword evidence="1" id="KW-1133">Transmembrane helix</keyword>
<keyword evidence="3" id="KW-1185">Reference proteome</keyword>
<accession>A0A162NQJ3</accession>
<dbReference type="OrthoDB" id="2214963at2759"/>
<gene>
    <name evidence="2" type="ORF">MUCCIDRAFT_108951</name>
</gene>
<protein>
    <submittedName>
        <fullName evidence="2">Uncharacterized protein</fullName>
    </submittedName>
</protein>
<sequence length="218" mass="24530">MATLKNEYTVNPDYQAAFDVLQKETIDFMRSNDKVNISIIQTIQQLQHLMLIAKLLNKAQPVAATYQEYTPSSSNVNALITITATSCIVEDIGRIIEIYCQHFYTMDRINSNTSKNLAKLATQDVSDDKDMQWYREFLQSKKTEAAGFTEEVRALKSLSEIAIAHGVQPEVVTPKVVSIREEVLSEPEKVGSFFLVCTTIVVYILYNAFDASKDTVQG</sequence>
<dbReference type="AlphaFoldDB" id="A0A162NQJ3"/>
<dbReference type="EMBL" id="AMYB01000003">
    <property type="protein sequence ID" value="OAD05104.1"/>
    <property type="molecule type" value="Genomic_DNA"/>
</dbReference>
<evidence type="ECO:0000313" key="2">
    <source>
        <dbReference type="EMBL" id="OAD05104.1"/>
    </source>
</evidence>
<reference evidence="2 3" key="1">
    <citation type="submission" date="2015-06" db="EMBL/GenBank/DDBJ databases">
        <title>Expansion of signal transduction pathways in fungi by whole-genome duplication.</title>
        <authorList>
            <consortium name="DOE Joint Genome Institute"/>
            <person name="Corrochano L.M."/>
            <person name="Kuo A."/>
            <person name="Marcet-Houben M."/>
            <person name="Polaino S."/>
            <person name="Salamov A."/>
            <person name="Villalobos J.M."/>
            <person name="Alvarez M.I."/>
            <person name="Avalos J."/>
            <person name="Benito E.P."/>
            <person name="Benoit I."/>
            <person name="Burger G."/>
            <person name="Camino L.P."/>
            <person name="Canovas D."/>
            <person name="Cerda-Olmedo E."/>
            <person name="Cheng J.-F."/>
            <person name="Dominguez A."/>
            <person name="Elias M."/>
            <person name="Eslava A.P."/>
            <person name="Glaser F."/>
            <person name="Grimwood J."/>
            <person name="Gutierrez G."/>
            <person name="Heitman J."/>
            <person name="Henrissat B."/>
            <person name="Iturriaga E.A."/>
            <person name="Lang B.F."/>
            <person name="Lavin J.L."/>
            <person name="Lee S."/>
            <person name="Li W."/>
            <person name="Lindquist E."/>
            <person name="Lopez-Garcia S."/>
            <person name="Luque E.M."/>
            <person name="Marcos A.T."/>
            <person name="Martin J."/>
            <person name="Mccluskey K."/>
            <person name="Medina H.R."/>
            <person name="Miralles-Duran A."/>
            <person name="Miyazaki A."/>
            <person name="Munoz-Torres E."/>
            <person name="Oguiza J.A."/>
            <person name="Ohm R."/>
            <person name="Olmedo M."/>
            <person name="Orejas M."/>
            <person name="Ortiz-Castellanos L."/>
            <person name="Pisabarro A.G."/>
            <person name="Rodriguez-Romero J."/>
            <person name="Ruiz-Herrera J."/>
            <person name="Ruiz-Vazquez R."/>
            <person name="Sanz C."/>
            <person name="Schackwitz W."/>
            <person name="Schmutz J."/>
            <person name="Shahriari M."/>
            <person name="Shelest E."/>
            <person name="Silva-Franco F."/>
            <person name="Soanes D."/>
            <person name="Syed K."/>
            <person name="Tagua V.G."/>
            <person name="Talbot N.J."/>
            <person name="Thon M."/>
            <person name="De Vries R.P."/>
            <person name="Wiebenga A."/>
            <person name="Yadav J.S."/>
            <person name="Braun E.L."/>
            <person name="Baker S."/>
            <person name="Garre V."/>
            <person name="Horwitz B."/>
            <person name="Torres-Martinez S."/>
            <person name="Idnurm A."/>
            <person name="Herrera-Estrella A."/>
            <person name="Gabaldon T."/>
            <person name="Grigoriev I.V."/>
        </authorList>
    </citation>
    <scope>NUCLEOTIDE SEQUENCE [LARGE SCALE GENOMIC DNA]</scope>
    <source>
        <strain evidence="2 3">CBS 277.49</strain>
    </source>
</reference>
<dbReference type="Proteomes" id="UP000077051">
    <property type="component" value="Unassembled WGS sequence"/>
</dbReference>
<comment type="caution">
    <text evidence="2">The sequence shown here is derived from an EMBL/GenBank/DDBJ whole genome shotgun (WGS) entry which is preliminary data.</text>
</comment>
<keyword evidence="1" id="KW-0812">Transmembrane</keyword>
<feature type="transmembrane region" description="Helical" evidence="1">
    <location>
        <begin position="190"/>
        <end position="209"/>
    </location>
</feature>
<keyword evidence="1" id="KW-0472">Membrane</keyword>
<dbReference type="VEuPathDB" id="FungiDB:MUCCIDRAFT_108951"/>
<evidence type="ECO:0000256" key="1">
    <source>
        <dbReference type="SAM" id="Phobius"/>
    </source>
</evidence>